<dbReference type="PANTHER" id="PTHR36440:SF1">
    <property type="entry name" value="PUTATIVE (AFU_ORTHOLOGUE AFUA_8G07350)-RELATED"/>
    <property type="match status" value="1"/>
</dbReference>
<reference evidence="2" key="1">
    <citation type="submission" date="2024-05" db="EMBL/GenBank/DDBJ databases">
        <authorList>
            <person name="Kim S."/>
            <person name="Heo J."/>
            <person name="Choi H."/>
            <person name="Choi Y."/>
            <person name="Kwon S.-W."/>
            <person name="Kim Y."/>
        </authorList>
    </citation>
    <scope>NUCLEOTIDE SEQUENCE</scope>
    <source>
        <strain evidence="2">KACC 23699</strain>
    </source>
</reference>
<dbReference type="Pfam" id="PF07883">
    <property type="entry name" value="Cupin_2"/>
    <property type="match status" value="1"/>
</dbReference>
<dbReference type="InterPro" id="IPR014710">
    <property type="entry name" value="RmlC-like_jellyroll"/>
</dbReference>
<dbReference type="InterPro" id="IPR013096">
    <property type="entry name" value="Cupin_2"/>
</dbReference>
<dbReference type="EMBL" id="CP157483">
    <property type="protein sequence ID" value="XBO45124.1"/>
    <property type="molecule type" value="Genomic_DNA"/>
</dbReference>
<protein>
    <submittedName>
        <fullName evidence="2">Cupin domain-containing protein</fullName>
    </submittedName>
</protein>
<dbReference type="SUPFAM" id="SSF51182">
    <property type="entry name" value="RmlC-like cupins"/>
    <property type="match status" value="1"/>
</dbReference>
<name>A0AAU7JYG3_9MICO</name>
<evidence type="ECO:0000313" key="2">
    <source>
        <dbReference type="EMBL" id="XBO45124.1"/>
    </source>
</evidence>
<accession>A0AAU7JYG3</accession>
<dbReference type="Gene3D" id="2.60.120.10">
    <property type="entry name" value="Jelly Rolls"/>
    <property type="match status" value="1"/>
</dbReference>
<dbReference type="AlphaFoldDB" id="A0AAU7JYG3"/>
<dbReference type="InterPro" id="IPR011051">
    <property type="entry name" value="RmlC_Cupin_sf"/>
</dbReference>
<dbReference type="InterPro" id="IPR053146">
    <property type="entry name" value="QDO-like"/>
</dbReference>
<gene>
    <name evidence="2" type="ORF">ABEG17_07250</name>
</gene>
<feature type="domain" description="Cupin type-2" evidence="1">
    <location>
        <begin position="44"/>
        <end position="100"/>
    </location>
</feature>
<proteinExistence type="predicted"/>
<evidence type="ECO:0000259" key="1">
    <source>
        <dbReference type="Pfam" id="PF07883"/>
    </source>
</evidence>
<organism evidence="2">
    <name type="scientific">Pedococcus sp. KACC 23699</name>
    <dbReference type="NCBI Taxonomy" id="3149228"/>
    <lineage>
        <taxon>Bacteria</taxon>
        <taxon>Bacillati</taxon>
        <taxon>Actinomycetota</taxon>
        <taxon>Actinomycetes</taxon>
        <taxon>Micrococcales</taxon>
        <taxon>Intrasporangiaceae</taxon>
        <taxon>Pedococcus</taxon>
    </lineage>
</organism>
<dbReference type="PANTHER" id="PTHR36440">
    <property type="entry name" value="PUTATIVE (AFU_ORTHOLOGUE AFUA_8G07350)-RELATED"/>
    <property type="match status" value="1"/>
</dbReference>
<sequence length="177" mass="19238">MAQTGQTIENPVTGERMTFVRTAADTGGAELVVELELTADAFLPAEHIHQKQEEKFTVLEGRLVFRSDGQERLVVADESIVVPPGTAHAWATDGSSQARVAITFTPAGAAEHFFESFFRLAREGKVNDRGLANPIRMAQLARAYDIFLASPPVAVQRPVFAALDGLGRALGYERFPV</sequence>
<dbReference type="RefSeq" id="WP_406832609.1">
    <property type="nucleotide sequence ID" value="NZ_CP157483.1"/>
</dbReference>